<dbReference type="GO" id="GO:0003700">
    <property type="term" value="F:DNA-binding transcription factor activity"/>
    <property type="evidence" value="ECO:0007669"/>
    <property type="project" value="InterPro"/>
</dbReference>
<dbReference type="InterPro" id="IPR052362">
    <property type="entry name" value="HTH-GbsR_regulator"/>
</dbReference>
<organism evidence="5 6">
    <name type="scientific">Microlunatus soli</name>
    <dbReference type="NCBI Taxonomy" id="630515"/>
    <lineage>
        <taxon>Bacteria</taxon>
        <taxon>Bacillati</taxon>
        <taxon>Actinomycetota</taxon>
        <taxon>Actinomycetes</taxon>
        <taxon>Propionibacteriales</taxon>
        <taxon>Propionibacteriaceae</taxon>
        <taxon>Microlunatus</taxon>
    </lineage>
</organism>
<dbReference type="Proteomes" id="UP000199103">
    <property type="component" value="Chromosome I"/>
</dbReference>
<name>A0A1H1NY40_9ACTN</name>
<dbReference type="Pfam" id="PF12802">
    <property type="entry name" value="MarR_2"/>
    <property type="match status" value="1"/>
</dbReference>
<dbReference type="SUPFAM" id="SSF46785">
    <property type="entry name" value="Winged helix' DNA-binding domain"/>
    <property type="match status" value="1"/>
</dbReference>
<evidence type="ECO:0000313" key="6">
    <source>
        <dbReference type="Proteomes" id="UP000199103"/>
    </source>
</evidence>
<dbReference type="AlphaFoldDB" id="A0A1H1NY40"/>
<keyword evidence="6" id="KW-1185">Reference proteome</keyword>
<proteinExistence type="predicted"/>
<dbReference type="InterPro" id="IPR000835">
    <property type="entry name" value="HTH_MarR-typ"/>
</dbReference>
<dbReference type="RefSeq" id="WP_091519889.1">
    <property type="nucleotide sequence ID" value="NZ_LT629772.1"/>
</dbReference>
<accession>A0A1H1NY40</accession>
<gene>
    <name evidence="5" type="ORF">SAMN04489812_0688</name>
</gene>
<feature type="domain" description="HTH marR-type" evidence="4">
    <location>
        <begin position="30"/>
        <end position="86"/>
    </location>
</feature>
<dbReference type="EMBL" id="LT629772">
    <property type="protein sequence ID" value="SDS03705.1"/>
    <property type="molecule type" value="Genomic_DNA"/>
</dbReference>
<sequence length="169" mass="20038">MTDSEEWRQDTRRSDFVERFGIERAMAGAPRMEGRVLGYLMTSDKPYVAARELAQELEASSGSISTTCRALMEAGFIHRHAVRGDRNHYYRVDDDIWGSWLAGERRYLDRQRRLFDGMLDDLPDDLDMPRRRLQIARDYMIWVAQYHKKMLADWEDYKRAQSQDPEEQP</sequence>
<evidence type="ECO:0000256" key="1">
    <source>
        <dbReference type="ARBA" id="ARBA00023015"/>
    </source>
</evidence>
<evidence type="ECO:0000313" key="5">
    <source>
        <dbReference type="EMBL" id="SDS03705.1"/>
    </source>
</evidence>
<keyword evidence="2 5" id="KW-0238">DNA-binding</keyword>
<evidence type="ECO:0000256" key="3">
    <source>
        <dbReference type="ARBA" id="ARBA00023163"/>
    </source>
</evidence>
<reference evidence="5 6" key="1">
    <citation type="submission" date="2016-10" db="EMBL/GenBank/DDBJ databases">
        <authorList>
            <person name="de Groot N.N."/>
        </authorList>
    </citation>
    <scope>NUCLEOTIDE SEQUENCE [LARGE SCALE GENOMIC DNA]</scope>
    <source>
        <strain evidence="5 6">DSM 21800</strain>
    </source>
</reference>
<dbReference type="InterPro" id="IPR036390">
    <property type="entry name" value="WH_DNA-bd_sf"/>
</dbReference>
<dbReference type="InterPro" id="IPR036388">
    <property type="entry name" value="WH-like_DNA-bd_sf"/>
</dbReference>
<dbReference type="GO" id="GO:0003677">
    <property type="term" value="F:DNA binding"/>
    <property type="evidence" value="ECO:0007669"/>
    <property type="project" value="UniProtKB-KW"/>
</dbReference>
<evidence type="ECO:0000259" key="4">
    <source>
        <dbReference type="Pfam" id="PF12802"/>
    </source>
</evidence>
<dbReference type="PANTHER" id="PTHR38465:SF2">
    <property type="entry name" value="HTH-TYPE TRANSCRIPTIONAL REGULATOR MMPR5"/>
    <property type="match status" value="1"/>
</dbReference>
<keyword evidence="3" id="KW-0804">Transcription</keyword>
<dbReference type="PANTHER" id="PTHR38465">
    <property type="entry name" value="HTH-TYPE TRANSCRIPTIONAL REGULATOR MJ1563-RELATED"/>
    <property type="match status" value="1"/>
</dbReference>
<dbReference type="OrthoDB" id="67158at2"/>
<dbReference type="STRING" id="630515.SAMN04489812_0688"/>
<protein>
    <submittedName>
        <fullName evidence="5">DNA-binding transcriptional regulator GbsR, MarR family</fullName>
    </submittedName>
</protein>
<evidence type="ECO:0000256" key="2">
    <source>
        <dbReference type="ARBA" id="ARBA00023125"/>
    </source>
</evidence>
<keyword evidence="1" id="KW-0805">Transcription regulation</keyword>
<dbReference type="Gene3D" id="1.10.10.10">
    <property type="entry name" value="Winged helix-like DNA-binding domain superfamily/Winged helix DNA-binding domain"/>
    <property type="match status" value="1"/>
</dbReference>